<dbReference type="RefSeq" id="WP_425344528.1">
    <property type="nucleotide sequence ID" value="NZ_JBGUBD010000003.1"/>
</dbReference>
<reference evidence="2 3" key="1">
    <citation type="submission" date="2024-08" db="EMBL/GenBank/DDBJ databases">
        <title>Whole-genome sequencing of halo(alkali)philic microorganisms from hypersaline lakes.</title>
        <authorList>
            <person name="Sorokin D.Y."/>
            <person name="Merkel A.Y."/>
            <person name="Messina E."/>
            <person name="Yakimov M."/>
        </authorList>
    </citation>
    <scope>NUCLEOTIDE SEQUENCE [LARGE SCALE GENOMIC DNA]</scope>
    <source>
        <strain evidence="2 3">AB-hyl4</strain>
    </source>
</reference>
<feature type="transmembrane region" description="Helical" evidence="1">
    <location>
        <begin position="91"/>
        <end position="115"/>
    </location>
</feature>
<keyword evidence="1" id="KW-0472">Membrane</keyword>
<dbReference type="EMBL" id="JBGUBD010000003">
    <property type="protein sequence ID" value="MFA9477599.1"/>
    <property type="molecule type" value="Genomic_DNA"/>
</dbReference>
<sequence>MVRRLHELFHRYDPLIAAWMRHWGHDLLRWSLAVIFIWFGILKPFGLSEANALIEATVYWAVDPAWFIPVLGVWEVAIGVCLLFRPLIRLAILLLAGQMGGTFLSLVLVPEATWVEAPWWPTLAGQYVIKNLLIISGAIVVGGTVRTGRRKA</sequence>
<proteinExistence type="predicted"/>
<keyword evidence="1" id="KW-0812">Transmembrane</keyword>
<accession>A0ABV4U434</accession>
<feature type="transmembrane region" description="Helical" evidence="1">
    <location>
        <begin position="127"/>
        <end position="145"/>
    </location>
</feature>
<feature type="transmembrane region" description="Helical" evidence="1">
    <location>
        <begin position="27"/>
        <end position="46"/>
    </location>
</feature>
<protein>
    <submittedName>
        <fullName evidence="2">Uncharacterized protein</fullName>
    </submittedName>
</protein>
<feature type="transmembrane region" description="Helical" evidence="1">
    <location>
        <begin position="66"/>
        <end position="84"/>
    </location>
</feature>
<evidence type="ECO:0000256" key="1">
    <source>
        <dbReference type="SAM" id="Phobius"/>
    </source>
</evidence>
<evidence type="ECO:0000313" key="3">
    <source>
        <dbReference type="Proteomes" id="UP001575105"/>
    </source>
</evidence>
<evidence type="ECO:0000313" key="2">
    <source>
        <dbReference type="EMBL" id="MFA9477599.1"/>
    </source>
</evidence>
<name>A0ABV4U434_9BACT</name>
<comment type="caution">
    <text evidence="2">The sequence shown here is derived from an EMBL/GenBank/DDBJ whole genome shotgun (WGS) entry which is preliminary data.</text>
</comment>
<dbReference type="Proteomes" id="UP001575105">
    <property type="component" value="Unassembled WGS sequence"/>
</dbReference>
<keyword evidence="3" id="KW-1185">Reference proteome</keyword>
<organism evidence="2 3">
    <name type="scientific">Natronomicrosphaera hydrolytica</name>
    <dbReference type="NCBI Taxonomy" id="3242702"/>
    <lineage>
        <taxon>Bacteria</taxon>
        <taxon>Pseudomonadati</taxon>
        <taxon>Planctomycetota</taxon>
        <taxon>Phycisphaerae</taxon>
        <taxon>Phycisphaerales</taxon>
        <taxon>Phycisphaeraceae</taxon>
        <taxon>Natronomicrosphaera</taxon>
    </lineage>
</organism>
<keyword evidence="1" id="KW-1133">Transmembrane helix</keyword>
<gene>
    <name evidence="2" type="ORF">ACERK3_04745</name>
</gene>